<dbReference type="PANTHER" id="PTHR10009:SF18">
    <property type="entry name" value="PROTEIN YELLOW-LIKE PROTEIN"/>
    <property type="match status" value="1"/>
</dbReference>
<feature type="signal peptide" evidence="3">
    <location>
        <begin position="1"/>
        <end position="35"/>
    </location>
</feature>
<dbReference type="RefSeq" id="WP_084440568.1">
    <property type="nucleotide sequence ID" value="NZ_AUBI01000010.1"/>
</dbReference>
<gene>
    <name evidence="4" type="ORF">ANI02nite_24740</name>
</gene>
<dbReference type="PANTHER" id="PTHR10009">
    <property type="entry name" value="PROTEIN YELLOW-RELATED"/>
    <property type="match status" value="1"/>
</dbReference>
<dbReference type="PROSITE" id="PS51318">
    <property type="entry name" value="TAT"/>
    <property type="match status" value="1"/>
</dbReference>
<reference evidence="4 5" key="1">
    <citation type="submission" date="2019-07" db="EMBL/GenBank/DDBJ databases">
        <title>Whole genome shotgun sequence of Acetobacter nitrogenifigens NBRC 105050.</title>
        <authorList>
            <person name="Hosoyama A."/>
            <person name="Uohara A."/>
            <person name="Ohji S."/>
            <person name="Ichikawa N."/>
        </authorList>
    </citation>
    <scope>NUCLEOTIDE SEQUENCE [LARGE SCALE GENOMIC DNA]</scope>
    <source>
        <strain evidence="4 5">NBRC 105050</strain>
    </source>
</reference>
<dbReference type="InterPro" id="IPR011042">
    <property type="entry name" value="6-blade_b-propeller_TolB-like"/>
</dbReference>
<evidence type="ECO:0000256" key="3">
    <source>
        <dbReference type="SAM" id="SignalP"/>
    </source>
</evidence>
<dbReference type="EMBL" id="BJYF01000019">
    <property type="protein sequence ID" value="GEN60590.1"/>
    <property type="molecule type" value="Genomic_DNA"/>
</dbReference>
<dbReference type="InterPro" id="IPR017996">
    <property type="entry name" value="MRJP/yellow-related"/>
</dbReference>
<dbReference type="SUPFAM" id="SSF101898">
    <property type="entry name" value="NHL repeat"/>
    <property type="match status" value="1"/>
</dbReference>
<accession>A0A511XCD0</accession>
<name>A0A511XCD0_9PROT</name>
<evidence type="ECO:0000256" key="2">
    <source>
        <dbReference type="ARBA" id="ARBA00022525"/>
    </source>
</evidence>
<dbReference type="Proteomes" id="UP000321635">
    <property type="component" value="Unassembled WGS sequence"/>
</dbReference>
<feature type="chain" id="PRO_5022170797" evidence="3">
    <location>
        <begin position="36"/>
        <end position="403"/>
    </location>
</feature>
<organism evidence="4 5">
    <name type="scientific">Acetobacter nitrogenifigens DSM 23921 = NBRC 105050</name>
    <dbReference type="NCBI Taxonomy" id="1120919"/>
    <lineage>
        <taxon>Bacteria</taxon>
        <taxon>Pseudomonadati</taxon>
        <taxon>Pseudomonadota</taxon>
        <taxon>Alphaproteobacteria</taxon>
        <taxon>Acetobacterales</taxon>
        <taxon>Acetobacteraceae</taxon>
        <taxon>Acetobacter</taxon>
    </lineage>
</organism>
<dbReference type="AlphaFoldDB" id="A0A511XCD0"/>
<keyword evidence="2" id="KW-0964">Secreted</keyword>
<sequence>MPRQSVGFGRRSLLAKAAAAPALPIALASAKAANAASGVNPDAQGVAVAQDMLPAGQMEVIAALPDPGPSGIAVTPDGRVFISLPRHAQDHDQPTLNELRDGRLTAFPDAETTRPSALPPEEKLISLHGLTIDTRGRLWGIDDGKIAGKPLQPDAAKVVGFDPASGRRIASLVLKSPALLPDSHMNDLRVDLTHGAQGVVYVADSSFGTSPALVVIDIATGRQRRVLSGHPSIVAEKGFVAVLEGKPRRYQAQHAQFPTGGVDSITLSTDSAMLYYSPLTSRRLYRLPTALLSNFDATEEQLAAAVVDLGEKVMTDGLATDPWNRIYLTAGEHDAIMRRNVDGSIDVIARDRRIVWPDGIFATDRHVYCVLGQWNRLPAMNGGHNLRQPPYLIVRCPITPPVG</sequence>
<comment type="caution">
    <text evidence="4">The sequence shown here is derived from an EMBL/GenBank/DDBJ whole genome shotgun (WGS) entry which is preliminary data.</text>
</comment>
<comment type="subcellular location">
    <subcellularLocation>
        <location evidence="1">Secreted</location>
    </subcellularLocation>
</comment>
<dbReference type="GO" id="GO:0005576">
    <property type="term" value="C:extracellular region"/>
    <property type="evidence" value="ECO:0007669"/>
    <property type="project" value="UniProtKB-SubCell"/>
</dbReference>
<evidence type="ECO:0000313" key="5">
    <source>
        <dbReference type="Proteomes" id="UP000321635"/>
    </source>
</evidence>
<protein>
    <submittedName>
        <fullName evidence="4">Gluconolaconase</fullName>
    </submittedName>
</protein>
<dbReference type="Gene3D" id="2.120.10.30">
    <property type="entry name" value="TolB, C-terminal domain"/>
    <property type="match status" value="1"/>
</dbReference>
<dbReference type="InterPro" id="IPR006311">
    <property type="entry name" value="TAT_signal"/>
</dbReference>
<proteinExistence type="predicted"/>
<evidence type="ECO:0000256" key="1">
    <source>
        <dbReference type="ARBA" id="ARBA00004613"/>
    </source>
</evidence>
<dbReference type="Pfam" id="PF03022">
    <property type="entry name" value="MRJP"/>
    <property type="match status" value="1"/>
</dbReference>
<dbReference type="OrthoDB" id="9797664at2"/>
<keyword evidence="5" id="KW-1185">Reference proteome</keyword>
<evidence type="ECO:0000313" key="4">
    <source>
        <dbReference type="EMBL" id="GEN60590.1"/>
    </source>
</evidence>
<keyword evidence="3" id="KW-0732">Signal</keyword>